<evidence type="ECO:0000313" key="2">
    <source>
        <dbReference type="Proteomes" id="UP000567179"/>
    </source>
</evidence>
<proteinExistence type="predicted"/>
<dbReference type="AlphaFoldDB" id="A0A8H5BWH3"/>
<comment type="caution">
    <text evidence="1">The sequence shown here is derived from an EMBL/GenBank/DDBJ whole genome shotgun (WGS) entry which is preliminary data.</text>
</comment>
<dbReference type="OrthoDB" id="10006572at2759"/>
<protein>
    <submittedName>
        <fullName evidence="1">Uncharacterized protein</fullName>
    </submittedName>
</protein>
<gene>
    <name evidence="1" type="ORF">D9619_005960</name>
</gene>
<dbReference type="Proteomes" id="UP000567179">
    <property type="component" value="Unassembled WGS sequence"/>
</dbReference>
<name>A0A8H5BWH3_9AGAR</name>
<sequence length="382" mass="41978">MSFVTFSSRTRSRSTYVSGHRMHHDKKTATEDGNLSDMAILDALNYFGSAFRPFHVSQKHTLNPSMSRTKVRRICEYMRKMEVPTTSISIAKRLPRLPMTLACFPKDHCVEIDEGGKICTDRSLPATPDEIANPVLPQGLQELVAKTSDVKNVLDSPVLDIFSKSVSPSAKPRSFSMTRRRSSCNMPTLQRILPLNCVPQYTIYDFEGFKIPFPVHPCSSPITPLDQIIHTPRAPPVLHPDARRGSWSPVTGTGYSSNSPQISSSFMSPSVRVAGRMRGAMPSTSDRRRLSVVAPPEAPPMHAPRRLSYSKAFAKHNSTSPLSGRKNSATLGEGLACCPENELLASPLAIRSSTQRTVLDTCGAEGIFSKDFSFTSPQAAKV</sequence>
<organism evidence="1 2">
    <name type="scientific">Psilocybe cf. subviscida</name>
    <dbReference type="NCBI Taxonomy" id="2480587"/>
    <lineage>
        <taxon>Eukaryota</taxon>
        <taxon>Fungi</taxon>
        <taxon>Dikarya</taxon>
        <taxon>Basidiomycota</taxon>
        <taxon>Agaricomycotina</taxon>
        <taxon>Agaricomycetes</taxon>
        <taxon>Agaricomycetidae</taxon>
        <taxon>Agaricales</taxon>
        <taxon>Agaricineae</taxon>
        <taxon>Strophariaceae</taxon>
        <taxon>Psilocybe</taxon>
    </lineage>
</organism>
<accession>A0A8H5BWH3</accession>
<reference evidence="1 2" key="1">
    <citation type="journal article" date="2020" name="ISME J.">
        <title>Uncovering the hidden diversity of litter-decomposition mechanisms in mushroom-forming fungi.</title>
        <authorList>
            <person name="Floudas D."/>
            <person name="Bentzer J."/>
            <person name="Ahren D."/>
            <person name="Johansson T."/>
            <person name="Persson P."/>
            <person name="Tunlid A."/>
        </authorList>
    </citation>
    <scope>NUCLEOTIDE SEQUENCE [LARGE SCALE GENOMIC DNA]</scope>
    <source>
        <strain evidence="1 2">CBS 101986</strain>
    </source>
</reference>
<dbReference type="EMBL" id="JAACJJ010000001">
    <property type="protein sequence ID" value="KAF5330705.1"/>
    <property type="molecule type" value="Genomic_DNA"/>
</dbReference>
<keyword evidence="2" id="KW-1185">Reference proteome</keyword>
<evidence type="ECO:0000313" key="1">
    <source>
        <dbReference type="EMBL" id="KAF5330705.1"/>
    </source>
</evidence>